<gene>
    <name evidence="3" type="ORF">FYK55_19140</name>
</gene>
<evidence type="ECO:0000313" key="4">
    <source>
        <dbReference type="Proteomes" id="UP000324479"/>
    </source>
</evidence>
<dbReference type="RefSeq" id="WP_150078060.1">
    <property type="nucleotide sequence ID" value="NZ_VWOX01000011.1"/>
</dbReference>
<protein>
    <submittedName>
        <fullName evidence="3">Uncharacterized protein</fullName>
    </submittedName>
</protein>
<evidence type="ECO:0000313" key="3">
    <source>
        <dbReference type="EMBL" id="KAA5541016.1"/>
    </source>
</evidence>
<keyword evidence="4" id="KW-1185">Reference proteome</keyword>
<sequence length="59" mass="6390">MIRPNPFQPPREPHRDSNLRPLPAGTNAGRLVLAIPLVFCVAIALGHVVVLALMMTGHL</sequence>
<organism evidence="3 4">
    <name type="scientific">Roseiconus nitratireducens</name>
    <dbReference type="NCBI Taxonomy" id="2605748"/>
    <lineage>
        <taxon>Bacteria</taxon>
        <taxon>Pseudomonadati</taxon>
        <taxon>Planctomycetota</taxon>
        <taxon>Planctomycetia</taxon>
        <taxon>Pirellulales</taxon>
        <taxon>Pirellulaceae</taxon>
        <taxon>Roseiconus</taxon>
    </lineage>
</organism>
<accession>A0A5M6D1Y5</accession>
<name>A0A5M6D1Y5_9BACT</name>
<dbReference type="AlphaFoldDB" id="A0A5M6D1Y5"/>
<feature type="compositionally biased region" description="Pro residues" evidence="1">
    <location>
        <begin position="1"/>
        <end position="10"/>
    </location>
</feature>
<proteinExistence type="predicted"/>
<keyword evidence="2" id="KW-0472">Membrane</keyword>
<keyword evidence="2" id="KW-1133">Transmembrane helix</keyword>
<feature type="region of interest" description="Disordered" evidence="1">
    <location>
        <begin position="1"/>
        <end position="22"/>
    </location>
</feature>
<dbReference type="Proteomes" id="UP000324479">
    <property type="component" value="Unassembled WGS sequence"/>
</dbReference>
<keyword evidence="2" id="KW-0812">Transmembrane</keyword>
<evidence type="ECO:0000256" key="2">
    <source>
        <dbReference type="SAM" id="Phobius"/>
    </source>
</evidence>
<reference evidence="3 4" key="1">
    <citation type="submission" date="2019-08" db="EMBL/GenBank/DDBJ databases">
        <authorList>
            <person name="Dhanesh K."/>
            <person name="Kumar G."/>
            <person name="Sasikala C."/>
            <person name="Venkata Ramana C."/>
        </authorList>
    </citation>
    <scope>NUCLEOTIDE SEQUENCE [LARGE SCALE GENOMIC DNA]</scope>
    <source>
        <strain evidence="3 4">JC645</strain>
    </source>
</reference>
<dbReference type="EMBL" id="VWOX01000011">
    <property type="protein sequence ID" value="KAA5541016.1"/>
    <property type="molecule type" value="Genomic_DNA"/>
</dbReference>
<feature type="transmembrane region" description="Helical" evidence="2">
    <location>
        <begin position="31"/>
        <end position="54"/>
    </location>
</feature>
<comment type="caution">
    <text evidence="3">The sequence shown here is derived from an EMBL/GenBank/DDBJ whole genome shotgun (WGS) entry which is preliminary data.</text>
</comment>
<evidence type="ECO:0000256" key="1">
    <source>
        <dbReference type="SAM" id="MobiDB-lite"/>
    </source>
</evidence>